<name>A0ABS4J5Q3_9BACL</name>
<dbReference type="Gene3D" id="3.40.190.10">
    <property type="entry name" value="Periplasmic binding protein-like II"/>
    <property type="match status" value="1"/>
</dbReference>
<evidence type="ECO:0000256" key="1">
    <source>
        <dbReference type="SAM" id="SignalP"/>
    </source>
</evidence>
<dbReference type="InterPro" id="IPR007210">
    <property type="entry name" value="ABC_Gly_betaine_transp_sub-bd"/>
</dbReference>
<proteinExistence type="predicted"/>
<protein>
    <submittedName>
        <fullName evidence="3">Osmoprotectant transport system substrate-binding protein</fullName>
    </submittedName>
</protein>
<sequence length="304" mass="33585">MKSIRKMLIISMVCMFVVVAAACGNNSNTSSGDKPTIKVGAKAFTEQYIIGELYSQALEEAGYKVKRSLNLAGTQIAFEALKKGDIDLYPEYTGTALMDVLKGEVMTDTQTVYDEVKKQYKQWDIELLDRTSFNNTYVMVTTKEVAEKYNLKTLSDLAAAAKDLTFAIIPEVGERPDGLPGLQKLYGGFKFKATPLFDGGLKYKALQSKEADVTIGFGTDGQIAGLDLVSLEDDKKFWPPYQVATQIRGETLKNNPEVGEIINKINALLTSEVMTNLNWKADGDAKEEPKDIAKEFLKENGLIK</sequence>
<reference evidence="3 4" key="1">
    <citation type="submission" date="2021-03" db="EMBL/GenBank/DDBJ databases">
        <title>Genomic Encyclopedia of Type Strains, Phase IV (KMG-IV): sequencing the most valuable type-strain genomes for metagenomic binning, comparative biology and taxonomic classification.</title>
        <authorList>
            <person name="Goeker M."/>
        </authorList>
    </citation>
    <scope>NUCLEOTIDE SEQUENCE [LARGE SCALE GENOMIC DNA]</scope>
    <source>
        <strain evidence="3 4">DSM 26048</strain>
    </source>
</reference>
<dbReference type="Pfam" id="PF04069">
    <property type="entry name" value="OpuAC"/>
    <property type="match status" value="1"/>
</dbReference>
<dbReference type="SUPFAM" id="SSF53850">
    <property type="entry name" value="Periplasmic binding protein-like II"/>
    <property type="match status" value="1"/>
</dbReference>
<feature type="signal peptide" evidence="1">
    <location>
        <begin position="1"/>
        <end position="22"/>
    </location>
</feature>
<dbReference type="EMBL" id="JAGGLB010000031">
    <property type="protein sequence ID" value="MBP1995181.1"/>
    <property type="molecule type" value="Genomic_DNA"/>
</dbReference>
<comment type="caution">
    <text evidence="3">The sequence shown here is derived from an EMBL/GenBank/DDBJ whole genome shotgun (WGS) entry which is preliminary data.</text>
</comment>
<gene>
    <name evidence="3" type="ORF">J2Z66_006823</name>
</gene>
<dbReference type="Proteomes" id="UP001519287">
    <property type="component" value="Unassembled WGS sequence"/>
</dbReference>
<feature type="chain" id="PRO_5046346683" evidence="1">
    <location>
        <begin position="23"/>
        <end position="304"/>
    </location>
</feature>
<dbReference type="RefSeq" id="WP_245376012.1">
    <property type="nucleotide sequence ID" value="NZ_JAGGLB010000031.1"/>
</dbReference>
<feature type="domain" description="ABC-type glycine betaine transport system substrate-binding" evidence="2">
    <location>
        <begin position="36"/>
        <end position="299"/>
    </location>
</feature>
<dbReference type="PROSITE" id="PS51257">
    <property type="entry name" value="PROKAR_LIPOPROTEIN"/>
    <property type="match status" value="1"/>
</dbReference>
<evidence type="ECO:0000259" key="2">
    <source>
        <dbReference type="Pfam" id="PF04069"/>
    </source>
</evidence>
<accession>A0ABS4J5Q3</accession>
<evidence type="ECO:0000313" key="3">
    <source>
        <dbReference type="EMBL" id="MBP1995181.1"/>
    </source>
</evidence>
<keyword evidence="4" id="KW-1185">Reference proteome</keyword>
<keyword evidence="1" id="KW-0732">Signal</keyword>
<dbReference type="Gene3D" id="3.40.190.120">
    <property type="entry name" value="Osmoprotection protein (prox), domain 2"/>
    <property type="match status" value="1"/>
</dbReference>
<evidence type="ECO:0000313" key="4">
    <source>
        <dbReference type="Proteomes" id="UP001519287"/>
    </source>
</evidence>
<organism evidence="3 4">
    <name type="scientific">Paenibacillus eucommiae</name>
    <dbReference type="NCBI Taxonomy" id="1355755"/>
    <lineage>
        <taxon>Bacteria</taxon>
        <taxon>Bacillati</taxon>
        <taxon>Bacillota</taxon>
        <taxon>Bacilli</taxon>
        <taxon>Bacillales</taxon>
        <taxon>Paenibacillaceae</taxon>
        <taxon>Paenibacillus</taxon>
    </lineage>
</organism>